<proteinExistence type="predicted"/>
<evidence type="ECO:0000313" key="2">
    <source>
        <dbReference type="EMBL" id="KIY60843.1"/>
    </source>
</evidence>
<feature type="compositionally biased region" description="Low complexity" evidence="1">
    <location>
        <begin position="210"/>
        <end position="243"/>
    </location>
</feature>
<dbReference type="EMBL" id="KN881210">
    <property type="protein sequence ID" value="KIY60843.1"/>
    <property type="molecule type" value="Genomic_DNA"/>
</dbReference>
<feature type="region of interest" description="Disordered" evidence="1">
    <location>
        <begin position="195"/>
        <end position="255"/>
    </location>
</feature>
<sequence length="272" mass="29375">MCGQPGTLADIKFRYVNAQRWEINLRSRIDEQLIYRPHLGSISHAHRPVDTSRMGALTTSFTQALILYNAGLPVWYVYEASVASPSRFKRFLSDQEVDQMSGCIEIPPDGLQMGEYSGNVPSLTWLTGGQPFITRTVAPKAVSLFHGPAGHPNRYEAMTNVLSGFRCPWEAPQQPAANFSTSPAREVEHEFTFEFPLPSAGDDDFPGPPVSDSASLDASSSTSVAPSTSAPVASSTASVASGSAPPPTSPLKPGMSDWMSCLRHLSFSNVQP</sequence>
<dbReference type="OrthoDB" id="2634326at2759"/>
<gene>
    <name evidence="2" type="ORF">CYLTODRAFT_267337</name>
</gene>
<organism evidence="2 3">
    <name type="scientific">Cylindrobasidium torrendii FP15055 ss-10</name>
    <dbReference type="NCBI Taxonomy" id="1314674"/>
    <lineage>
        <taxon>Eukaryota</taxon>
        <taxon>Fungi</taxon>
        <taxon>Dikarya</taxon>
        <taxon>Basidiomycota</taxon>
        <taxon>Agaricomycotina</taxon>
        <taxon>Agaricomycetes</taxon>
        <taxon>Agaricomycetidae</taxon>
        <taxon>Agaricales</taxon>
        <taxon>Marasmiineae</taxon>
        <taxon>Physalacriaceae</taxon>
        <taxon>Cylindrobasidium</taxon>
    </lineage>
</organism>
<protein>
    <submittedName>
        <fullName evidence="2">Uncharacterized protein</fullName>
    </submittedName>
</protein>
<accession>A0A0D7AR64</accession>
<dbReference type="AlphaFoldDB" id="A0A0D7AR64"/>
<dbReference type="Proteomes" id="UP000054007">
    <property type="component" value="Unassembled WGS sequence"/>
</dbReference>
<evidence type="ECO:0000313" key="3">
    <source>
        <dbReference type="Proteomes" id="UP000054007"/>
    </source>
</evidence>
<name>A0A0D7AR64_9AGAR</name>
<reference evidence="2 3" key="1">
    <citation type="journal article" date="2015" name="Fungal Genet. Biol.">
        <title>Evolution of novel wood decay mechanisms in Agaricales revealed by the genome sequences of Fistulina hepatica and Cylindrobasidium torrendii.</title>
        <authorList>
            <person name="Floudas D."/>
            <person name="Held B.W."/>
            <person name="Riley R."/>
            <person name="Nagy L.G."/>
            <person name="Koehler G."/>
            <person name="Ransdell A.S."/>
            <person name="Younus H."/>
            <person name="Chow J."/>
            <person name="Chiniquy J."/>
            <person name="Lipzen A."/>
            <person name="Tritt A."/>
            <person name="Sun H."/>
            <person name="Haridas S."/>
            <person name="LaButti K."/>
            <person name="Ohm R.A."/>
            <person name="Kues U."/>
            <person name="Blanchette R.A."/>
            <person name="Grigoriev I.V."/>
            <person name="Minto R.E."/>
            <person name="Hibbett D.S."/>
        </authorList>
    </citation>
    <scope>NUCLEOTIDE SEQUENCE [LARGE SCALE GENOMIC DNA]</scope>
    <source>
        <strain evidence="2 3">FP15055 ss-10</strain>
    </source>
</reference>
<evidence type="ECO:0000256" key="1">
    <source>
        <dbReference type="SAM" id="MobiDB-lite"/>
    </source>
</evidence>
<keyword evidence="3" id="KW-1185">Reference proteome</keyword>